<keyword evidence="2" id="KW-1185">Reference proteome</keyword>
<dbReference type="Proteomes" id="UP001204621">
    <property type="component" value="Unassembled WGS sequence"/>
</dbReference>
<organism evidence="1 2">
    <name type="scientific">Massilia terrae</name>
    <dbReference type="NCBI Taxonomy" id="1811224"/>
    <lineage>
        <taxon>Bacteria</taxon>
        <taxon>Pseudomonadati</taxon>
        <taxon>Pseudomonadota</taxon>
        <taxon>Betaproteobacteria</taxon>
        <taxon>Burkholderiales</taxon>
        <taxon>Oxalobacteraceae</taxon>
        <taxon>Telluria group</taxon>
        <taxon>Massilia</taxon>
    </lineage>
</organism>
<dbReference type="InterPro" id="IPR053165">
    <property type="entry name" value="HSI-I_assembly_Hcp1"/>
</dbReference>
<protein>
    <submittedName>
        <fullName evidence="1">Type VI secretion system tube protein Hcp</fullName>
    </submittedName>
</protein>
<dbReference type="EMBL" id="JANUGU010000006">
    <property type="protein sequence ID" value="MCS0659762.1"/>
    <property type="molecule type" value="Genomic_DNA"/>
</dbReference>
<gene>
    <name evidence="1" type="ORF">NX778_16950</name>
</gene>
<dbReference type="RefSeq" id="WP_258812957.1">
    <property type="nucleotide sequence ID" value="NZ_JANUGU010000006.1"/>
</dbReference>
<dbReference type="PANTHER" id="PTHR36152:SF5">
    <property type="entry name" value="PROTEIN HCP1"/>
    <property type="match status" value="1"/>
</dbReference>
<dbReference type="NCBIfam" id="TIGR03344">
    <property type="entry name" value="VI_effect_Hcp1"/>
    <property type="match status" value="1"/>
</dbReference>
<dbReference type="Gene3D" id="2.30.110.20">
    <property type="entry name" value="Hcp1-like"/>
    <property type="match status" value="1"/>
</dbReference>
<sequence length="165" mass="17744">MIDVYLQIDGIKGESQDDKHKGWIECMGVHWNIVQPRSATSSTAGGHTAERVNMSEVSFIKLADLSSPILAQYCAMGKTIPKAVFEFMRADGNGTPICYFRMELKNVLVCQVSPSIAGGGGHILQEGIGLKFSEVRYKYTQQQIGGGSGGNTAGGWDLAKNTVAT</sequence>
<evidence type="ECO:0000313" key="2">
    <source>
        <dbReference type="Proteomes" id="UP001204621"/>
    </source>
</evidence>
<dbReference type="InterPro" id="IPR008514">
    <property type="entry name" value="T6SS_Hcp"/>
</dbReference>
<comment type="caution">
    <text evidence="1">The sequence shown here is derived from an EMBL/GenBank/DDBJ whole genome shotgun (WGS) entry which is preliminary data.</text>
</comment>
<evidence type="ECO:0000313" key="1">
    <source>
        <dbReference type="EMBL" id="MCS0659762.1"/>
    </source>
</evidence>
<dbReference type="Pfam" id="PF05638">
    <property type="entry name" value="T6SS_HCP"/>
    <property type="match status" value="1"/>
</dbReference>
<dbReference type="SUPFAM" id="SSF141452">
    <property type="entry name" value="Hcp1-like"/>
    <property type="match status" value="1"/>
</dbReference>
<proteinExistence type="predicted"/>
<dbReference type="PANTHER" id="PTHR36152">
    <property type="entry name" value="CYTOPLASMIC PROTEIN-RELATED"/>
    <property type="match status" value="1"/>
</dbReference>
<name>A0ABT2D0Q2_9BURK</name>
<reference evidence="1 2" key="1">
    <citation type="submission" date="2022-08" db="EMBL/GenBank/DDBJ databases">
        <title>Reclassification of Massilia species as members of the genera Telluria, Duganella, Pseudoduganella, Mokoshia gen. nov. and Zemynaea gen. nov. using orthogonal and non-orthogonal genome-based approaches.</title>
        <authorList>
            <person name="Bowman J.P."/>
        </authorList>
    </citation>
    <scope>NUCLEOTIDE SEQUENCE [LARGE SCALE GENOMIC DNA]</scope>
    <source>
        <strain evidence="1 2">JCM 31606</strain>
    </source>
</reference>
<dbReference type="InterPro" id="IPR036624">
    <property type="entry name" value="Hcp1-lik_sf"/>
</dbReference>
<accession>A0ABT2D0Q2</accession>